<proteinExistence type="predicted"/>
<dbReference type="Proteomes" id="UP000298763">
    <property type="component" value="Chromosome"/>
</dbReference>
<reference evidence="2 3" key="1">
    <citation type="submission" date="2019-05" db="EMBL/GenBank/DDBJ databases">
        <title>Draft Genome Sequences of Six Type Strains of the Genus Massilia.</title>
        <authorList>
            <person name="Miess H."/>
            <person name="Frediansyhah A."/>
            <person name="Gross H."/>
        </authorList>
    </citation>
    <scope>NUCLEOTIDE SEQUENCE [LARGE SCALE GENOMIC DNA]</scope>
    <source>
        <strain evidence="2 3">DSMZ 26121</strain>
    </source>
</reference>
<evidence type="ECO:0000313" key="3">
    <source>
        <dbReference type="Proteomes" id="UP000298763"/>
    </source>
</evidence>
<dbReference type="InterPro" id="IPR009492">
    <property type="entry name" value="TniQ"/>
</dbReference>
<sequence>MRIHVEPFSDELLSAYLVRCAHVLGISPYRFIKASVPGWPAWTRDIDRICEDAKLSALATCIDVSPSRLREMTLYHVQKCLAEAPRESPFAVTTLINAIGARSRERRYAGLQFCPLCLLEKPTFVRSWRLSFMTICDQHICCLSDRCSRCGSQVIPFQCRQSLTRCYRCGGMLSRMVDVSVGRALLYALQAQMMLSQAFVESVPLAGRPVSPPDFLRGCAVLLHAIKACLRTKQLTGPWGEVSGEGPRLEYLSVQRRVQLFALLGWLLENWPERCMAIANQIGLRQIHFEPCANRPAWIVEIVEQLTPRSRPPRKRWTATLTKGVRTIESNGGASCRSERAAVLLRAVRDYHGN</sequence>
<gene>
    <name evidence="2" type="ORF">FCL38_24535</name>
</gene>
<evidence type="ECO:0000313" key="2">
    <source>
        <dbReference type="EMBL" id="QCP13240.1"/>
    </source>
</evidence>
<feature type="domain" description="TniQ" evidence="1">
    <location>
        <begin position="3"/>
        <end position="143"/>
    </location>
</feature>
<name>A0ABX5UPM5_9BURK</name>
<protein>
    <recommendedName>
        <fullName evidence="1">TniQ domain-containing protein</fullName>
    </recommendedName>
</protein>
<accession>A0ABX5UPM5</accession>
<dbReference type="EMBL" id="CP040017">
    <property type="protein sequence ID" value="QCP13240.1"/>
    <property type="molecule type" value="Genomic_DNA"/>
</dbReference>
<evidence type="ECO:0000259" key="1">
    <source>
        <dbReference type="Pfam" id="PF06527"/>
    </source>
</evidence>
<organism evidence="2 3">
    <name type="scientific">Pseudoduganella umbonata</name>
    <dbReference type="NCBI Taxonomy" id="864828"/>
    <lineage>
        <taxon>Bacteria</taxon>
        <taxon>Pseudomonadati</taxon>
        <taxon>Pseudomonadota</taxon>
        <taxon>Betaproteobacteria</taxon>
        <taxon>Burkholderiales</taxon>
        <taxon>Oxalobacteraceae</taxon>
        <taxon>Telluria group</taxon>
        <taxon>Pseudoduganella</taxon>
    </lineage>
</organism>
<dbReference type="Pfam" id="PF06527">
    <property type="entry name" value="TniQ"/>
    <property type="match status" value="1"/>
</dbReference>
<keyword evidence="3" id="KW-1185">Reference proteome</keyword>